<sequence length="921" mass="93363">MFQTSRREPGGLHATPRAGRFWLVLIAALALAVGPTPIAAFADDAGANSTPSSDAAAPAGAPAPAPATAPSTAPAPAPAPEAAPAPAPAEPAVSEPAPQPEPPAAPEASAPPAAPAPVVEQAPAQAPASEQPAAGDQVPDVPTAAPAPTTNQSTADPGTPTTLQRQAPAARGQDKVEICHATGADGKWVENSPAKSGDLNGHVGHQDGRDIIPPFTYVEAGVTHEFAGQNWDEEGQAIYNNGCKTPKTPDPDPEYETPVVALEVTQCVATDGVVPAEMMANLSKLTAGEQYRVSVAKDGGEPVVLPLVTASGVSMSVSVPVTGVGAYVVSVSRVGAADSESAGTKSVVVKPCPETPPKEKVTICHATGADGKWVENSPDKSGDLNGHVGHQDGRDIIPPFTYVEAGVTHEFAGQNWDEEGQAIYNNGCKTPKDPEPDPEPELRIIADQCLAFGGTLPTQFEVFFEDTVVGRDYSLTVSKDGVARPAQIVRGAGAEGSIMIDTAGAGNYEVTLSYGEVTASVSVEIVPCPQADFDLALTKAATVDDGVAEVGDTIRYTLTVSGSGANEALNPTVTDALPTGLAFAGGVSAPDGWIVDGGATVTASYSGAFSGEAVISFDAMVTAAPQNGELVNRACVTSDGAAAEPEPEIAVRGDSALATSREVSGEEPSEGSGDSNPGNDCGEATTPVRSVEVAGAAACLNDTPWFNYSVTPAGISDPESLPISIIWWSPEAYAARDASIAAADHAAIMADGAAKVETLPYPAGWVSGQPLTGSVLWPGATVDAAGDPTGWPGWTQRADGTWFEDPAAPFYNLRGETVVEIRINPTAAATTVYPPATPDCNARPPVTEPPVTQPPTGVVPVAKPVVKPSPLAAQAPAPAARIADTGSGGPGTLGLAGAGLLVAGAVLSLLRLRRHGSVTKS</sequence>
<keyword evidence="2" id="KW-0812">Transmembrane</keyword>
<reference evidence="4 5" key="1">
    <citation type="submission" date="2019-06" db="EMBL/GenBank/DDBJ databases">
        <title>Sequencing the genomes of 1000 actinobacteria strains.</title>
        <authorList>
            <person name="Klenk H.-P."/>
        </authorList>
    </citation>
    <scope>NUCLEOTIDE SEQUENCE [LARGE SCALE GENOMIC DNA]</scope>
    <source>
        <strain evidence="4 5">DSM 8803</strain>
    </source>
</reference>
<accession>A0A542Y4Z9</accession>
<feature type="compositionally biased region" description="Pro residues" evidence="1">
    <location>
        <begin position="61"/>
        <end position="89"/>
    </location>
</feature>
<keyword evidence="2" id="KW-1133">Transmembrane helix</keyword>
<protein>
    <submittedName>
        <fullName evidence="4">Putative repeat protein (TIGR01451 family)</fullName>
    </submittedName>
</protein>
<evidence type="ECO:0000256" key="2">
    <source>
        <dbReference type="SAM" id="Phobius"/>
    </source>
</evidence>
<name>A0A542Y4Z9_9MICO</name>
<evidence type="ECO:0000256" key="1">
    <source>
        <dbReference type="SAM" id="MobiDB-lite"/>
    </source>
</evidence>
<dbReference type="Proteomes" id="UP000319094">
    <property type="component" value="Unassembled WGS sequence"/>
</dbReference>
<dbReference type="OrthoDB" id="4996994at2"/>
<comment type="caution">
    <text evidence="4">The sequence shown here is derived from an EMBL/GenBank/DDBJ whole genome shotgun (WGS) entry which is preliminary data.</text>
</comment>
<feature type="compositionally biased region" description="Polar residues" evidence="1">
    <location>
        <begin position="151"/>
        <end position="165"/>
    </location>
</feature>
<feature type="compositionally biased region" description="Low complexity" evidence="1">
    <location>
        <begin position="49"/>
        <end position="60"/>
    </location>
</feature>
<dbReference type="AlphaFoldDB" id="A0A542Y4Z9"/>
<gene>
    <name evidence="4" type="ORF">FB468_1158</name>
</gene>
<evidence type="ECO:0000313" key="4">
    <source>
        <dbReference type="EMBL" id="TQL43143.1"/>
    </source>
</evidence>
<dbReference type="InterPro" id="IPR047589">
    <property type="entry name" value="DUF11_rpt"/>
</dbReference>
<evidence type="ECO:0000259" key="3">
    <source>
        <dbReference type="Pfam" id="PF01345"/>
    </source>
</evidence>
<evidence type="ECO:0000313" key="5">
    <source>
        <dbReference type="Proteomes" id="UP000319094"/>
    </source>
</evidence>
<feature type="region of interest" description="Disordered" evidence="1">
    <location>
        <begin position="46"/>
        <end position="174"/>
    </location>
</feature>
<dbReference type="NCBIfam" id="TIGR01451">
    <property type="entry name" value="B_ant_repeat"/>
    <property type="match status" value="1"/>
</dbReference>
<feature type="domain" description="DUF11" evidence="3">
    <location>
        <begin position="534"/>
        <end position="640"/>
    </location>
</feature>
<feature type="region of interest" description="Disordered" evidence="1">
    <location>
        <begin position="639"/>
        <end position="685"/>
    </location>
</feature>
<feature type="transmembrane region" description="Helical" evidence="2">
    <location>
        <begin position="893"/>
        <end position="912"/>
    </location>
</feature>
<dbReference type="InterPro" id="IPR001434">
    <property type="entry name" value="OmcB-like_DUF11"/>
</dbReference>
<keyword evidence="2" id="KW-0472">Membrane</keyword>
<proteinExistence type="predicted"/>
<dbReference type="Gene3D" id="2.60.40.740">
    <property type="match status" value="1"/>
</dbReference>
<feature type="compositionally biased region" description="Low complexity" evidence="1">
    <location>
        <begin position="670"/>
        <end position="680"/>
    </location>
</feature>
<dbReference type="RefSeq" id="WP_141886500.1">
    <property type="nucleotide sequence ID" value="NZ_BAAAUY010000012.1"/>
</dbReference>
<keyword evidence="5" id="KW-1185">Reference proteome</keyword>
<dbReference type="EMBL" id="VFON01000001">
    <property type="protein sequence ID" value="TQL43143.1"/>
    <property type="molecule type" value="Genomic_DNA"/>
</dbReference>
<organism evidence="4 5">
    <name type="scientific">Leucobacter komagatae</name>
    <dbReference type="NCBI Taxonomy" id="55969"/>
    <lineage>
        <taxon>Bacteria</taxon>
        <taxon>Bacillati</taxon>
        <taxon>Actinomycetota</taxon>
        <taxon>Actinomycetes</taxon>
        <taxon>Micrococcales</taxon>
        <taxon>Microbacteriaceae</taxon>
        <taxon>Leucobacter</taxon>
    </lineage>
</organism>
<dbReference type="Pfam" id="PF01345">
    <property type="entry name" value="DUF11"/>
    <property type="match status" value="1"/>
</dbReference>
<feature type="compositionally biased region" description="Low complexity" evidence="1">
    <location>
        <begin position="106"/>
        <end position="134"/>
    </location>
</feature>